<dbReference type="Proteomes" id="UP000752696">
    <property type="component" value="Unassembled WGS sequence"/>
</dbReference>
<accession>A0A6V7HFV2</accession>
<name>A0A6V7HFV2_9HYME</name>
<protein>
    <submittedName>
        <fullName evidence="1">Uncharacterized protein</fullName>
    </submittedName>
</protein>
<comment type="caution">
    <text evidence="1">The sequence shown here is derived from an EMBL/GenBank/DDBJ whole genome shotgun (WGS) entry which is preliminary data.</text>
</comment>
<dbReference type="AlphaFoldDB" id="A0A6V7HFV2"/>
<feature type="non-terminal residue" evidence="1">
    <location>
        <position position="52"/>
    </location>
</feature>
<evidence type="ECO:0000313" key="1">
    <source>
        <dbReference type="EMBL" id="CAD1479222.1"/>
    </source>
</evidence>
<dbReference type="EMBL" id="CAJDYZ010011259">
    <property type="protein sequence ID" value="CAD1479222.1"/>
    <property type="molecule type" value="Genomic_DNA"/>
</dbReference>
<sequence>MASRREEKKTQIVDERMLSDLSNRCWCVSSVSVRSHPFPPPSSYISHRYLGG</sequence>
<keyword evidence="2" id="KW-1185">Reference proteome</keyword>
<evidence type="ECO:0000313" key="2">
    <source>
        <dbReference type="Proteomes" id="UP000752696"/>
    </source>
</evidence>
<reference evidence="1" key="1">
    <citation type="submission" date="2020-07" db="EMBL/GenBank/DDBJ databases">
        <authorList>
            <person name="Nazaruddin N."/>
        </authorList>
    </citation>
    <scope>NUCLEOTIDE SEQUENCE</scope>
</reference>
<organism evidence="1 2">
    <name type="scientific">Heterotrigona itama</name>
    <dbReference type="NCBI Taxonomy" id="395501"/>
    <lineage>
        <taxon>Eukaryota</taxon>
        <taxon>Metazoa</taxon>
        <taxon>Ecdysozoa</taxon>
        <taxon>Arthropoda</taxon>
        <taxon>Hexapoda</taxon>
        <taxon>Insecta</taxon>
        <taxon>Pterygota</taxon>
        <taxon>Neoptera</taxon>
        <taxon>Endopterygota</taxon>
        <taxon>Hymenoptera</taxon>
        <taxon>Apocrita</taxon>
        <taxon>Aculeata</taxon>
        <taxon>Apoidea</taxon>
        <taxon>Anthophila</taxon>
        <taxon>Apidae</taxon>
        <taxon>Heterotrigona</taxon>
    </lineage>
</organism>
<proteinExistence type="predicted"/>
<gene>
    <name evidence="1" type="ORF">MHI_LOCUS846772</name>
</gene>